<keyword evidence="2" id="KW-0723">Serine/threonine-protein kinase</keyword>
<accession>A0A2C9W172</accession>
<evidence type="ECO:0000256" key="1">
    <source>
        <dbReference type="ARBA" id="ARBA00004479"/>
    </source>
</evidence>
<evidence type="ECO:0000256" key="5">
    <source>
        <dbReference type="ARBA" id="ARBA00023157"/>
    </source>
</evidence>
<organism evidence="10">
    <name type="scientific">Manihot esculenta</name>
    <name type="common">Cassava</name>
    <name type="synonym">Jatropha manihot</name>
    <dbReference type="NCBI Taxonomy" id="3983"/>
    <lineage>
        <taxon>Eukaryota</taxon>
        <taxon>Viridiplantae</taxon>
        <taxon>Streptophyta</taxon>
        <taxon>Embryophyta</taxon>
        <taxon>Tracheophyta</taxon>
        <taxon>Spermatophyta</taxon>
        <taxon>Magnoliopsida</taxon>
        <taxon>eudicotyledons</taxon>
        <taxon>Gunneridae</taxon>
        <taxon>Pentapetalae</taxon>
        <taxon>rosids</taxon>
        <taxon>fabids</taxon>
        <taxon>Malpighiales</taxon>
        <taxon>Euphorbiaceae</taxon>
        <taxon>Crotonoideae</taxon>
        <taxon>Manihoteae</taxon>
        <taxon>Manihot</taxon>
    </lineage>
</organism>
<dbReference type="EMBL" id="CM004390">
    <property type="protein sequence ID" value="OAY52649.1"/>
    <property type="molecule type" value="Genomic_DNA"/>
</dbReference>
<dbReference type="InterPro" id="IPR013695">
    <property type="entry name" value="WAK"/>
</dbReference>
<feature type="domain" description="Wall-associated receptor kinase galacturonan-binding" evidence="9">
    <location>
        <begin position="34"/>
        <end position="83"/>
    </location>
</feature>
<keyword evidence="4 7" id="KW-0732">Signal</keyword>
<dbReference type="InterPro" id="IPR025287">
    <property type="entry name" value="WAK_GUB"/>
</dbReference>
<evidence type="ECO:0000259" key="9">
    <source>
        <dbReference type="Pfam" id="PF13947"/>
    </source>
</evidence>
<evidence type="ECO:0000256" key="2">
    <source>
        <dbReference type="ARBA" id="ARBA00022527"/>
    </source>
</evidence>
<gene>
    <name evidence="10" type="ORF">MANES_04G099900</name>
</gene>
<dbReference type="Pfam" id="PF08488">
    <property type="entry name" value="WAK"/>
    <property type="match status" value="1"/>
</dbReference>
<keyword evidence="2" id="KW-0418">Kinase</keyword>
<dbReference type="AlphaFoldDB" id="A0A2C9W172"/>
<dbReference type="GO" id="GO:0030247">
    <property type="term" value="F:polysaccharide binding"/>
    <property type="evidence" value="ECO:0007669"/>
    <property type="project" value="InterPro"/>
</dbReference>
<feature type="chain" id="PRO_5012609732" description="Wall-associated receptor kinase galacturonan-binding domain-containing protein" evidence="7">
    <location>
        <begin position="26"/>
        <end position="369"/>
    </location>
</feature>
<evidence type="ECO:0000256" key="6">
    <source>
        <dbReference type="ARBA" id="ARBA00023180"/>
    </source>
</evidence>
<feature type="domain" description="Wall-associated receptor kinase" evidence="8">
    <location>
        <begin position="181"/>
        <end position="223"/>
    </location>
</feature>
<dbReference type="STRING" id="3983.A0A2C9W172"/>
<evidence type="ECO:0000256" key="3">
    <source>
        <dbReference type="ARBA" id="ARBA00022679"/>
    </source>
</evidence>
<keyword evidence="3" id="KW-0808">Transferase</keyword>
<proteinExistence type="predicted"/>
<dbReference type="GO" id="GO:0004674">
    <property type="term" value="F:protein serine/threonine kinase activity"/>
    <property type="evidence" value="ECO:0007669"/>
    <property type="project" value="UniProtKB-KW"/>
</dbReference>
<dbReference type="GO" id="GO:0016020">
    <property type="term" value="C:membrane"/>
    <property type="evidence" value="ECO:0007669"/>
    <property type="project" value="UniProtKB-SubCell"/>
</dbReference>
<evidence type="ECO:0000256" key="4">
    <source>
        <dbReference type="ARBA" id="ARBA00022729"/>
    </source>
</evidence>
<sequence>MSVKLACGVGFSLALLLCIIQLATAKAPIAMPNCEDRCGDIEIPFPFGMDSKDCYFDEWFEIKCNQSRAFLNKINMELLNIYIRGKAHVKSPIMLSNCSGMETDHLLPLNLTGSPFSISDYNVFTAVGCDTRALMIDNPLQRLGCESKCLGQKDVDWRQLLPNLIKEREFSSGKYYSIADDYCNGTDCCQITIPSSLQVFNASFEAIDGNRGTRGCKLAFLAGLYAGDSWTKNDSNVQFPMVLDWMIKSNRTESSNWMIDSGLWNANYSETVDCYNYYGSSSASSKPVFGCECSYGYEGNPYINCTGRAEKSNVEEKRKKKPKKNRVERRPSSQDLDLAQWESTIPYLTYFMERCENYFVIFFGGAYFI</sequence>
<comment type="subcellular location">
    <subcellularLocation>
        <location evidence="1">Membrane</location>
        <topology evidence="1">Single-pass type I membrane protein</topology>
    </subcellularLocation>
</comment>
<keyword evidence="5" id="KW-1015">Disulfide bond</keyword>
<protein>
    <recommendedName>
        <fullName evidence="11">Wall-associated receptor kinase galacturonan-binding domain-containing protein</fullName>
    </recommendedName>
</protein>
<evidence type="ECO:0000256" key="7">
    <source>
        <dbReference type="SAM" id="SignalP"/>
    </source>
</evidence>
<feature type="signal peptide" evidence="7">
    <location>
        <begin position="1"/>
        <end position="25"/>
    </location>
</feature>
<dbReference type="Pfam" id="PF13947">
    <property type="entry name" value="GUB_WAK_bind"/>
    <property type="match status" value="1"/>
</dbReference>
<dbReference type="PANTHER" id="PTHR33491">
    <property type="entry name" value="OSJNBA0016N04.9 PROTEIN"/>
    <property type="match status" value="1"/>
</dbReference>
<evidence type="ECO:0000313" key="10">
    <source>
        <dbReference type="EMBL" id="OAY52649.1"/>
    </source>
</evidence>
<evidence type="ECO:0000259" key="8">
    <source>
        <dbReference type="Pfam" id="PF08488"/>
    </source>
</evidence>
<name>A0A2C9W172_MANES</name>
<evidence type="ECO:0008006" key="11">
    <source>
        <dbReference type="Google" id="ProtNLM"/>
    </source>
</evidence>
<reference evidence="10" key="1">
    <citation type="submission" date="2016-02" db="EMBL/GenBank/DDBJ databases">
        <title>WGS assembly of Manihot esculenta.</title>
        <authorList>
            <person name="Bredeson J.V."/>
            <person name="Prochnik S.E."/>
            <person name="Lyons J.B."/>
            <person name="Schmutz J."/>
            <person name="Grimwood J."/>
            <person name="Vrebalov J."/>
            <person name="Bart R.S."/>
            <person name="Amuge T."/>
            <person name="Ferguson M.E."/>
            <person name="Green R."/>
            <person name="Putnam N."/>
            <person name="Stites J."/>
            <person name="Rounsley S."/>
            <person name="Rokhsar D.S."/>
        </authorList>
    </citation>
    <scope>NUCLEOTIDE SEQUENCE [LARGE SCALE GENOMIC DNA]</scope>
    <source>
        <tissue evidence="10">Leaf</tissue>
    </source>
</reference>
<keyword evidence="6" id="KW-0325">Glycoprotein</keyword>